<protein>
    <submittedName>
        <fullName evidence="1">Uncharacterized protein</fullName>
    </submittedName>
</protein>
<evidence type="ECO:0000313" key="1">
    <source>
        <dbReference type="EMBL" id="TDE00456.1"/>
    </source>
</evidence>
<dbReference type="Proteomes" id="UP000294644">
    <property type="component" value="Unassembled WGS sequence"/>
</dbReference>
<comment type="caution">
    <text evidence="1">The sequence shown here is derived from an EMBL/GenBank/DDBJ whole genome shotgun (WGS) entry which is preliminary data.</text>
</comment>
<gene>
    <name evidence="1" type="ORF">E0F91_16385</name>
</gene>
<dbReference type="EMBL" id="SMFN01000029">
    <property type="protein sequence ID" value="TDE00456.1"/>
    <property type="molecule type" value="Genomic_DNA"/>
</dbReference>
<keyword evidence="2" id="KW-1185">Reference proteome</keyword>
<name>A0A4R5CKR2_9FLAO</name>
<sequence>MKHTILSFLSVFLLNGCDNEAQFNPQLPAITQIGANTFGAIINGQIMVPRNSQGYIPPGSTHYAVNYLTSNDWEQIQAGDAKTNRGYIYIYIENNEKQYPLKVNSYIVGNSNGAREHELSENTLITAIIYDSKGVQKKYLSVADTGSINITRSDIDIISGTFSCKLKSEENPNNIIEIKEGRFDFTKNTINSTNFN</sequence>
<dbReference type="OrthoDB" id="881763at2"/>
<proteinExistence type="predicted"/>
<dbReference type="AlphaFoldDB" id="A0A4R5CKR2"/>
<organism evidence="1 2">
    <name type="scientific">Flavobacterium sandaracinum</name>
    <dbReference type="NCBI Taxonomy" id="2541733"/>
    <lineage>
        <taxon>Bacteria</taxon>
        <taxon>Pseudomonadati</taxon>
        <taxon>Bacteroidota</taxon>
        <taxon>Flavobacteriia</taxon>
        <taxon>Flavobacteriales</taxon>
        <taxon>Flavobacteriaceae</taxon>
        <taxon>Flavobacterium</taxon>
    </lineage>
</organism>
<evidence type="ECO:0000313" key="2">
    <source>
        <dbReference type="Proteomes" id="UP000294644"/>
    </source>
</evidence>
<reference evidence="1 2" key="1">
    <citation type="submission" date="2019-03" db="EMBL/GenBank/DDBJ databases">
        <title>Flavobacterium LB-D12 sp. nov., isolated from arctic soil.</title>
        <authorList>
            <person name="Chaudhary D.K."/>
        </authorList>
    </citation>
    <scope>NUCLEOTIDE SEQUENCE [LARGE SCALE GENOMIC DNA]</scope>
    <source>
        <strain evidence="1 2">LB-D12</strain>
    </source>
</reference>
<accession>A0A4R5CKR2</accession>